<dbReference type="SUPFAM" id="SSF56112">
    <property type="entry name" value="Protein kinase-like (PK-like)"/>
    <property type="match status" value="1"/>
</dbReference>
<dbReference type="AlphaFoldDB" id="A0A266QE04"/>
<dbReference type="RefSeq" id="WP_078045007.1">
    <property type="nucleotide sequence ID" value="NZ_NHNI01000001.1"/>
</dbReference>
<organism evidence="2 3">
    <name type="scientific">Cellvibrio mixtus</name>
    <dbReference type="NCBI Taxonomy" id="39650"/>
    <lineage>
        <taxon>Bacteria</taxon>
        <taxon>Pseudomonadati</taxon>
        <taxon>Pseudomonadota</taxon>
        <taxon>Gammaproteobacteria</taxon>
        <taxon>Cellvibrionales</taxon>
        <taxon>Cellvibrionaceae</taxon>
        <taxon>Cellvibrio</taxon>
    </lineage>
</organism>
<comment type="caution">
    <text evidence="2">The sequence shown here is derived from an EMBL/GenBank/DDBJ whole genome shotgun (WGS) entry which is preliminary data.</text>
</comment>
<sequence length="650" mass="73413">MKLALVIFRYFPFGGLQRDMLAIAQAAQARGHQVTIFCGEWQGDKAPGIDVVEIKAHGLFNIAGVKKFVNAFQKQFVASQFDLLVGFNKMPGLDVYYCGDSCFAKKAYEERGLLYRLTPRAKLYLHYETAVYSHLSNTHILEVSAAERPVFAKYYATLDVRQTLLPPGVDRQLIGSCVSRVSARQKIRKELSLADNDHLILCVGSGFKTKGLDRSLRSFAVFRKNNPRALLVVVGNGDPRPFRALVKSLGLSDAVKFLGGRRDMADIYAAGDLLLHPAYKEVTGNVILEAMLSAIPVLVTPVCGYAHYAVDHAMGELLLAPDDAQTVAVQMEKLLAVDPHDWQSKAERFACESDIFSRPDCAVNEIERIAYAPGPTPLVQSAAASEWVLCDEMIEAWQHKDVFALVESLSGPIAREMPDRQTLRFELNGQGYYRKWHRGVGWREVIKNLICFRLPILGAKNEWEALTKLRALAIPSLMAVAYGWRGSSPASQQSFIVTRELDGVVQLDHYFEQHSVAINTRRLILHRLAVMARELHGAGINHRDFYLCHFMLKPASLGMGNQPDIYLIDLHRAQCRVRVPLRWQIKDLAALYYSTLNLGFSRRDILRFLMVYFDCPMREILEQKPLLLKQIQSRALKIYWRDFGHAPTVY</sequence>
<accession>A0A266QE04</accession>
<dbReference type="PANTHER" id="PTHR12526:SF641">
    <property type="entry name" value="LIPOPOLYSACCHARIDE CORE BIOSYNTHESIS PROTEIN RFAG"/>
    <property type="match status" value="1"/>
</dbReference>
<evidence type="ECO:0000313" key="2">
    <source>
        <dbReference type="EMBL" id="OZY87866.1"/>
    </source>
</evidence>
<dbReference type="Gene3D" id="3.40.50.2000">
    <property type="entry name" value="Glycogen Phosphorylase B"/>
    <property type="match status" value="2"/>
</dbReference>
<dbReference type="Proteomes" id="UP000216101">
    <property type="component" value="Unassembled WGS sequence"/>
</dbReference>
<reference evidence="3" key="1">
    <citation type="submission" date="2017-05" db="EMBL/GenBank/DDBJ databases">
        <authorList>
            <person name="Barney B.M."/>
        </authorList>
    </citation>
    <scope>NUCLEOTIDE SEQUENCE [LARGE SCALE GENOMIC DNA]</scope>
    <source>
        <strain evidence="3">PSBB022</strain>
    </source>
</reference>
<dbReference type="Pfam" id="PF06293">
    <property type="entry name" value="Kdo"/>
    <property type="match status" value="1"/>
</dbReference>
<dbReference type="Pfam" id="PF00534">
    <property type="entry name" value="Glycos_transf_1"/>
    <property type="match status" value="1"/>
</dbReference>
<feature type="domain" description="Glycosyl transferase family 1" evidence="1">
    <location>
        <begin position="184"/>
        <end position="338"/>
    </location>
</feature>
<dbReference type="GO" id="GO:0016757">
    <property type="term" value="F:glycosyltransferase activity"/>
    <property type="evidence" value="ECO:0007669"/>
    <property type="project" value="InterPro"/>
</dbReference>
<dbReference type="EMBL" id="NHNI01000001">
    <property type="protein sequence ID" value="OZY87866.1"/>
    <property type="molecule type" value="Genomic_DNA"/>
</dbReference>
<dbReference type="InterPro" id="IPR011009">
    <property type="entry name" value="Kinase-like_dom_sf"/>
</dbReference>
<proteinExistence type="predicted"/>
<dbReference type="CDD" id="cd03801">
    <property type="entry name" value="GT4_PimA-like"/>
    <property type="match status" value="1"/>
</dbReference>
<gene>
    <name evidence="2" type="ORF">CBP51_13175</name>
</gene>
<dbReference type="GO" id="GO:1901135">
    <property type="term" value="P:carbohydrate derivative metabolic process"/>
    <property type="evidence" value="ECO:0007669"/>
    <property type="project" value="UniProtKB-ARBA"/>
</dbReference>
<dbReference type="InterPro" id="IPR001296">
    <property type="entry name" value="Glyco_trans_1"/>
</dbReference>
<dbReference type="NCBIfam" id="NF011703">
    <property type="entry name" value="PRK15123.1"/>
    <property type="match status" value="1"/>
</dbReference>
<dbReference type="GO" id="GO:0016301">
    <property type="term" value="F:kinase activity"/>
    <property type="evidence" value="ECO:0007669"/>
    <property type="project" value="UniProtKB-KW"/>
</dbReference>
<dbReference type="PANTHER" id="PTHR12526">
    <property type="entry name" value="GLYCOSYLTRANSFERASE"/>
    <property type="match status" value="1"/>
</dbReference>
<evidence type="ECO:0000313" key="3">
    <source>
        <dbReference type="Proteomes" id="UP000216101"/>
    </source>
</evidence>
<keyword evidence="2" id="KW-0418">Kinase</keyword>
<keyword evidence="2" id="KW-0808">Transferase</keyword>
<keyword evidence="3" id="KW-1185">Reference proteome</keyword>
<name>A0A266QE04_9GAMM</name>
<dbReference type="SUPFAM" id="SSF53756">
    <property type="entry name" value="UDP-Glycosyltransferase/glycogen phosphorylase"/>
    <property type="match status" value="1"/>
</dbReference>
<protein>
    <submittedName>
        <fullName evidence="2">Lipopolysaccharide core heptose(I) kinase RfaP</fullName>
    </submittedName>
</protein>
<evidence type="ECO:0000259" key="1">
    <source>
        <dbReference type="Pfam" id="PF00534"/>
    </source>
</evidence>